<proteinExistence type="predicted"/>
<evidence type="ECO:0000256" key="1">
    <source>
        <dbReference type="ARBA" id="ARBA00022729"/>
    </source>
</evidence>
<dbReference type="Proteomes" id="UP001193734">
    <property type="component" value="Unassembled WGS sequence"/>
</dbReference>
<gene>
    <name evidence="3" type="ORF">HPS55_07300</name>
</gene>
<dbReference type="PANTHER" id="PTHR35869">
    <property type="entry name" value="OUTER-MEMBRANE LIPOPROTEIN CARRIER PROTEIN"/>
    <property type="match status" value="1"/>
</dbReference>
<dbReference type="Gene3D" id="2.50.20.10">
    <property type="entry name" value="Lipoprotein localisation LolA/LolB/LppX"/>
    <property type="match status" value="1"/>
</dbReference>
<keyword evidence="4" id="KW-1185">Reference proteome</keyword>
<dbReference type="GeneID" id="82157569"/>
<sequence length="199" mass="22431">MKKISLILISMLMCNIMIAQTAKSVLDKIAATISSRTGVTANFKISNVQNGGISGTISVKGKKFYATTSQANVWFDGKTQWTYMKNNNEVNVNTPGENELQAINPYNFINIYKSGFTYSMKTTGSNYEVHLKATNSKRSIQEMYIYANKTTYVPSQIKMRQGNKWSTISISGLKRSALNDNMFRFNPKSYPNVEIIDLR</sequence>
<name>A0ABX2AXJ8_9BACT</name>
<evidence type="ECO:0000256" key="2">
    <source>
        <dbReference type="SAM" id="SignalP"/>
    </source>
</evidence>
<dbReference type="CDD" id="cd16325">
    <property type="entry name" value="LolA"/>
    <property type="match status" value="1"/>
</dbReference>
<reference evidence="3 4" key="1">
    <citation type="submission" date="2020-05" db="EMBL/GenBank/DDBJ databases">
        <title>Distinct polysaccharide utilization as determinants for interspecies competition between intestinal Prevotella spp.</title>
        <authorList>
            <person name="Galvez E.J.C."/>
            <person name="Iljazovic A."/>
            <person name="Strowig T."/>
        </authorList>
    </citation>
    <scope>NUCLEOTIDE SEQUENCE [LARGE SCALE GENOMIC DNA]</scope>
    <source>
        <strain evidence="3 4">PROD</strain>
    </source>
</reference>
<dbReference type="EMBL" id="JABKKE010000010">
    <property type="protein sequence ID" value="NPE14132.1"/>
    <property type="molecule type" value="Genomic_DNA"/>
</dbReference>
<protein>
    <submittedName>
        <fullName evidence="3">Cell envelope biogenesis protein LolA</fullName>
    </submittedName>
</protein>
<evidence type="ECO:0000313" key="3">
    <source>
        <dbReference type="EMBL" id="NPE14132.1"/>
    </source>
</evidence>
<dbReference type="RefSeq" id="WP_172175563.1">
    <property type="nucleotide sequence ID" value="NZ_CASGIA010000007.1"/>
</dbReference>
<dbReference type="SUPFAM" id="SSF89392">
    <property type="entry name" value="Prokaryotic lipoproteins and lipoprotein localization factors"/>
    <property type="match status" value="1"/>
</dbReference>
<feature type="signal peptide" evidence="2">
    <location>
        <begin position="1"/>
        <end position="19"/>
    </location>
</feature>
<dbReference type="PANTHER" id="PTHR35869:SF1">
    <property type="entry name" value="OUTER-MEMBRANE LIPOPROTEIN CARRIER PROTEIN"/>
    <property type="match status" value="1"/>
</dbReference>
<evidence type="ECO:0000313" key="4">
    <source>
        <dbReference type="Proteomes" id="UP001193734"/>
    </source>
</evidence>
<keyword evidence="1 2" id="KW-0732">Signal</keyword>
<dbReference type="Pfam" id="PF16584">
    <property type="entry name" value="LolA_2"/>
    <property type="match status" value="1"/>
</dbReference>
<accession>A0ABX2AXJ8</accession>
<organism evidence="3 4">
    <name type="scientific">Xylanibacter rodentium</name>
    <dbReference type="NCBI Taxonomy" id="2736289"/>
    <lineage>
        <taxon>Bacteria</taxon>
        <taxon>Pseudomonadati</taxon>
        <taxon>Bacteroidota</taxon>
        <taxon>Bacteroidia</taxon>
        <taxon>Bacteroidales</taxon>
        <taxon>Prevotellaceae</taxon>
        <taxon>Xylanibacter</taxon>
    </lineage>
</organism>
<dbReference type="InterPro" id="IPR004564">
    <property type="entry name" value="OM_lipoprot_carrier_LolA-like"/>
</dbReference>
<comment type="caution">
    <text evidence="3">The sequence shown here is derived from an EMBL/GenBank/DDBJ whole genome shotgun (WGS) entry which is preliminary data.</text>
</comment>
<dbReference type="InterPro" id="IPR029046">
    <property type="entry name" value="LolA/LolB/LppX"/>
</dbReference>
<feature type="chain" id="PRO_5046993996" evidence="2">
    <location>
        <begin position="20"/>
        <end position="199"/>
    </location>
</feature>